<evidence type="ECO:0000313" key="2">
    <source>
        <dbReference type="Proteomes" id="UP000800041"/>
    </source>
</evidence>
<name>A0A6G1GIF6_9PEZI</name>
<organism evidence="1 2">
    <name type="scientific">Aulographum hederae CBS 113979</name>
    <dbReference type="NCBI Taxonomy" id="1176131"/>
    <lineage>
        <taxon>Eukaryota</taxon>
        <taxon>Fungi</taxon>
        <taxon>Dikarya</taxon>
        <taxon>Ascomycota</taxon>
        <taxon>Pezizomycotina</taxon>
        <taxon>Dothideomycetes</taxon>
        <taxon>Pleosporomycetidae</taxon>
        <taxon>Aulographales</taxon>
        <taxon>Aulographaceae</taxon>
    </lineage>
</organism>
<gene>
    <name evidence="1" type="ORF">K402DRAFT_307960</name>
</gene>
<evidence type="ECO:0008006" key="3">
    <source>
        <dbReference type="Google" id="ProtNLM"/>
    </source>
</evidence>
<dbReference type="InterPro" id="IPR043502">
    <property type="entry name" value="DNA/RNA_pol_sf"/>
</dbReference>
<feature type="non-terminal residue" evidence="1">
    <location>
        <position position="75"/>
    </location>
</feature>
<protein>
    <recommendedName>
        <fullName evidence="3">DNA/RNA polymerase</fullName>
    </recommendedName>
</protein>
<dbReference type="SUPFAM" id="SSF56672">
    <property type="entry name" value="DNA/RNA polymerases"/>
    <property type="match status" value="1"/>
</dbReference>
<reference evidence="1" key="1">
    <citation type="journal article" date="2020" name="Stud. Mycol.">
        <title>101 Dothideomycetes genomes: a test case for predicting lifestyles and emergence of pathogens.</title>
        <authorList>
            <person name="Haridas S."/>
            <person name="Albert R."/>
            <person name="Binder M."/>
            <person name="Bloem J."/>
            <person name="Labutti K."/>
            <person name="Salamov A."/>
            <person name="Andreopoulos B."/>
            <person name="Baker S."/>
            <person name="Barry K."/>
            <person name="Bills G."/>
            <person name="Bluhm B."/>
            <person name="Cannon C."/>
            <person name="Castanera R."/>
            <person name="Culley D."/>
            <person name="Daum C."/>
            <person name="Ezra D."/>
            <person name="Gonzalez J."/>
            <person name="Henrissat B."/>
            <person name="Kuo A."/>
            <person name="Liang C."/>
            <person name="Lipzen A."/>
            <person name="Lutzoni F."/>
            <person name="Magnuson J."/>
            <person name="Mondo S."/>
            <person name="Nolan M."/>
            <person name="Ohm R."/>
            <person name="Pangilinan J."/>
            <person name="Park H.-J."/>
            <person name="Ramirez L."/>
            <person name="Alfaro M."/>
            <person name="Sun H."/>
            <person name="Tritt A."/>
            <person name="Yoshinaga Y."/>
            <person name="Zwiers L.-H."/>
            <person name="Turgeon B."/>
            <person name="Goodwin S."/>
            <person name="Spatafora J."/>
            <person name="Crous P."/>
            <person name="Grigoriev I."/>
        </authorList>
    </citation>
    <scope>NUCLEOTIDE SEQUENCE</scope>
    <source>
        <strain evidence="1">CBS 113979</strain>
    </source>
</reference>
<keyword evidence="2" id="KW-1185">Reference proteome</keyword>
<sequence length="75" mass="8262">HIMKLDSVLADIERAGMTVSGGKLKLCVTGVEVVGFVCDSDGRHPTQSKIDKIMAWTHCENQKHVRAFLGIVGYY</sequence>
<dbReference type="OrthoDB" id="5599418at2759"/>
<proteinExistence type="predicted"/>
<dbReference type="Proteomes" id="UP000800041">
    <property type="component" value="Unassembled WGS sequence"/>
</dbReference>
<dbReference type="EMBL" id="ML977226">
    <property type="protein sequence ID" value="KAF1980716.1"/>
    <property type="molecule type" value="Genomic_DNA"/>
</dbReference>
<accession>A0A6G1GIF6</accession>
<feature type="non-terminal residue" evidence="1">
    <location>
        <position position="1"/>
    </location>
</feature>
<dbReference type="AlphaFoldDB" id="A0A6G1GIF6"/>
<evidence type="ECO:0000313" key="1">
    <source>
        <dbReference type="EMBL" id="KAF1980716.1"/>
    </source>
</evidence>